<dbReference type="Pfam" id="PF19040">
    <property type="entry name" value="SGNH"/>
    <property type="match status" value="1"/>
</dbReference>
<dbReference type="InterPro" id="IPR050879">
    <property type="entry name" value="Acyltransferase_3"/>
</dbReference>
<feature type="transmembrane region" description="Helical" evidence="1">
    <location>
        <begin position="77"/>
        <end position="96"/>
    </location>
</feature>
<feature type="transmembrane region" description="Helical" evidence="1">
    <location>
        <begin position="195"/>
        <end position="215"/>
    </location>
</feature>
<dbReference type="Proteomes" id="UP001221558">
    <property type="component" value="Chromosome"/>
</dbReference>
<feature type="transmembrane region" description="Helical" evidence="1">
    <location>
        <begin position="12"/>
        <end position="30"/>
    </location>
</feature>
<feature type="transmembrane region" description="Helical" evidence="1">
    <location>
        <begin position="169"/>
        <end position="189"/>
    </location>
</feature>
<feature type="transmembrane region" description="Helical" evidence="1">
    <location>
        <begin position="36"/>
        <end position="56"/>
    </location>
</feature>
<dbReference type="PANTHER" id="PTHR23028">
    <property type="entry name" value="ACETYLTRANSFERASE"/>
    <property type="match status" value="1"/>
</dbReference>
<keyword evidence="5" id="KW-1185">Reference proteome</keyword>
<feature type="transmembrane region" description="Helical" evidence="1">
    <location>
        <begin position="145"/>
        <end position="162"/>
    </location>
</feature>
<dbReference type="RefSeq" id="WP_274266684.1">
    <property type="nucleotide sequence ID" value="NZ_CP117880.1"/>
</dbReference>
<feature type="domain" description="Acyltransferase 3" evidence="2">
    <location>
        <begin position="12"/>
        <end position="330"/>
    </location>
</feature>
<organism evidence="4 5">
    <name type="scientific">Sphingobacterium oryzagri</name>
    <dbReference type="NCBI Taxonomy" id="3025669"/>
    <lineage>
        <taxon>Bacteria</taxon>
        <taxon>Pseudomonadati</taxon>
        <taxon>Bacteroidota</taxon>
        <taxon>Sphingobacteriia</taxon>
        <taxon>Sphingobacteriales</taxon>
        <taxon>Sphingobacteriaceae</taxon>
        <taxon>Sphingobacterium</taxon>
    </lineage>
</organism>
<dbReference type="Pfam" id="PF01757">
    <property type="entry name" value="Acyl_transf_3"/>
    <property type="match status" value="1"/>
</dbReference>
<proteinExistence type="predicted"/>
<accession>A0ABY7WKR0</accession>
<feature type="transmembrane region" description="Helical" evidence="1">
    <location>
        <begin position="316"/>
        <end position="335"/>
    </location>
</feature>
<evidence type="ECO:0000313" key="5">
    <source>
        <dbReference type="Proteomes" id="UP001221558"/>
    </source>
</evidence>
<dbReference type="InterPro" id="IPR002656">
    <property type="entry name" value="Acyl_transf_3_dom"/>
</dbReference>
<name>A0ABY7WKR0_9SPHI</name>
<dbReference type="PANTHER" id="PTHR23028:SF53">
    <property type="entry name" value="ACYL_TRANSF_3 DOMAIN-CONTAINING PROTEIN"/>
    <property type="match status" value="1"/>
</dbReference>
<keyword evidence="1" id="KW-0472">Membrane</keyword>
<feature type="transmembrane region" description="Helical" evidence="1">
    <location>
        <begin position="227"/>
        <end position="251"/>
    </location>
</feature>
<evidence type="ECO:0000259" key="3">
    <source>
        <dbReference type="Pfam" id="PF19040"/>
    </source>
</evidence>
<keyword evidence="1" id="KW-0812">Transmembrane</keyword>
<reference evidence="4 5" key="1">
    <citation type="submission" date="2023-02" db="EMBL/GenBank/DDBJ databases">
        <title>Genome sequence of Sphingobacterium sp. KACC 22765.</title>
        <authorList>
            <person name="Kim S."/>
            <person name="Heo J."/>
            <person name="Kwon S.-W."/>
        </authorList>
    </citation>
    <scope>NUCLEOTIDE SEQUENCE [LARGE SCALE GENOMIC DNA]</scope>
    <source>
        <strain evidence="4 5">KACC 22765</strain>
    </source>
</reference>
<evidence type="ECO:0000256" key="1">
    <source>
        <dbReference type="SAM" id="Phobius"/>
    </source>
</evidence>
<feature type="transmembrane region" description="Helical" evidence="1">
    <location>
        <begin position="291"/>
        <end position="310"/>
    </location>
</feature>
<keyword evidence="1" id="KW-1133">Transmembrane helix</keyword>
<sequence>MPRVDSNIRYDIVFLRCLAVVAVLCFHFKLPLFYDGYAGVDVFFVLSGFLMTQLVVENLTAGRFNLWHFYYRRLARILPALLCVLLFFLLLIYALLGVKLYDYSRFALSSSMFVSNIYYYQASGYFAPSSQLNFLLHTWSLSVEWQFYLLYPLIWLGFYRVLKYSTKFALALLYLLAAVSFCAMLYYVWRDQSFAFYMFPTRAWEMFAGGLAYFHGMRVRDRLNLRVRNGLGIVFLLVLMLALSGVIRMGARGWPSLWTLLPVVCTALLLTIAPLFRFFQTAIPMFVARISYTWYLWHWPIVVLCTYFALDQQLEQRLLFFLLSFFASCMAYFLIEKPFFFRRSSVMIAGLLLVGMLTFAGTQVSLKNMVPEGNLYSLAEFQRTYTLHDAPRQYNFNKGHLLANEPFEAFDKKQLSQFSDSGKHYLLLGDCHAGMYSLTLRKLAENHRVQLLQATADETFPVLGIRSAFDGPTALMNYMYTTYLPAHVHKIDKVIIAANYAGYSKKQLMSYFSQIKHFFDRYGVPVVYIGQTESYRIEFPVVAVLEKRFAIDRHKYLDPTRFYVNEFLKKSNIAPSYIDVYNLPTITAFDADASYFYDADHLSSFGTAQYADLLEKRIFLESN</sequence>
<feature type="domain" description="SGNH" evidence="3">
    <location>
        <begin position="417"/>
        <end position="615"/>
    </location>
</feature>
<dbReference type="EMBL" id="CP117880">
    <property type="protein sequence ID" value="WDF67949.1"/>
    <property type="molecule type" value="Genomic_DNA"/>
</dbReference>
<feature type="transmembrane region" description="Helical" evidence="1">
    <location>
        <begin position="347"/>
        <end position="366"/>
    </location>
</feature>
<evidence type="ECO:0000313" key="4">
    <source>
        <dbReference type="EMBL" id="WDF67949.1"/>
    </source>
</evidence>
<evidence type="ECO:0000259" key="2">
    <source>
        <dbReference type="Pfam" id="PF01757"/>
    </source>
</evidence>
<gene>
    <name evidence="4" type="ORF">PQ465_16805</name>
</gene>
<keyword evidence="4" id="KW-0012">Acyltransferase</keyword>
<dbReference type="InterPro" id="IPR043968">
    <property type="entry name" value="SGNH"/>
</dbReference>
<protein>
    <submittedName>
        <fullName evidence="4">Acyltransferase family protein</fullName>
    </submittedName>
</protein>
<dbReference type="GO" id="GO:0016746">
    <property type="term" value="F:acyltransferase activity"/>
    <property type="evidence" value="ECO:0007669"/>
    <property type="project" value="UniProtKB-KW"/>
</dbReference>
<feature type="transmembrane region" description="Helical" evidence="1">
    <location>
        <begin position="257"/>
        <end position="279"/>
    </location>
</feature>
<keyword evidence="4" id="KW-0808">Transferase</keyword>